<dbReference type="Pfam" id="PF26640">
    <property type="entry name" value="DUF8212"/>
    <property type="match status" value="1"/>
</dbReference>
<evidence type="ECO:0000313" key="2">
    <source>
        <dbReference type="EMBL" id="EMF11895.1"/>
    </source>
</evidence>
<reference evidence="2 3" key="1">
    <citation type="journal article" date="2012" name="PLoS Pathog.">
        <title>Diverse lifestyles and strategies of plant pathogenesis encoded in the genomes of eighteen Dothideomycetes fungi.</title>
        <authorList>
            <person name="Ohm R.A."/>
            <person name="Feau N."/>
            <person name="Henrissat B."/>
            <person name="Schoch C.L."/>
            <person name="Horwitz B.A."/>
            <person name="Barry K.W."/>
            <person name="Condon B.J."/>
            <person name="Copeland A.C."/>
            <person name="Dhillon B."/>
            <person name="Glaser F."/>
            <person name="Hesse C.N."/>
            <person name="Kosti I."/>
            <person name="LaButti K."/>
            <person name="Lindquist E.A."/>
            <person name="Lucas S."/>
            <person name="Salamov A.A."/>
            <person name="Bradshaw R.E."/>
            <person name="Ciuffetti L."/>
            <person name="Hamelin R.C."/>
            <person name="Kema G.H.J."/>
            <person name="Lawrence C."/>
            <person name="Scott J.A."/>
            <person name="Spatafora J.W."/>
            <person name="Turgeon B.G."/>
            <person name="de Wit P.J.G.M."/>
            <person name="Zhong S."/>
            <person name="Goodwin S.B."/>
            <person name="Grigoriev I.V."/>
        </authorList>
    </citation>
    <scope>NUCLEOTIDE SEQUENCE [LARGE SCALE GENOMIC DNA]</scope>
    <source>
        <strain evidence="2 3">SO2202</strain>
    </source>
</reference>
<dbReference type="HOGENOM" id="CLU_000288_138_11_1"/>
<gene>
    <name evidence="2" type="ORF">SEPMUDRAFT_149742</name>
</gene>
<proteinExistence type="predicted"/>
<accession>N1QJB8</accession>
<dbReference type="InterPro" id="IPR058525">
    <property type="entry name" value="DUF8212"/>
</dbReference>
<sequence>MPRVDLKNSKWFTRGWTLQELIAPGVVKFYDCTWTEIGTKIGMIGEIQKITSIDEPVLRDRNKLQSTSVAARMAWAAERVTSKKEDEAYCLMGIFDVNMPMIYGEGMRAFARLQEEIIKTYEDQSILAWQAWEHNQANLLLSPSPKGFRKAHKIVSWSHTWVDDSFDLHNKGLRIYLPVVQDPGDPKRIVAILNCRYSHEIRTQLAIYLREHAPRMIVPSRELKSTVCEMAPQLTDSGTLTALDNIQRAVLYHAKWKSLMILKSPIPPEHIAPGAVWEQKIKIHNLVDQLTLSKVFPPNAYDPHEEILTFFLTGSDEIDRGYMSFLDPDGKKQWSVLLQQESLSGSAKPRVWLCKHGTLADDTALFRTFRASNEELRKIARIEFRKGVQDLVAEVDRDLSQPTKSAWDVKLYLEKKTASSSKGTWTSLVYGSGSKGR</sequence>
<dbReference type="AlphaFoldDB" id="N1QJB8"/>
<dbReference type="Proteomes" id="UP000016931">
    <property type="component" value="Unassembled WGS sequence"/>
</dbReference>
<name>N1QJB8_SPHMS</name>
<dbReference type="STRING" id="692275.N1QJB8"/>
<dbReference type="PANTHER" id="PTHR10622:SF10">
    <property type="entry name" value="HET DOMAIN-CONTAINING PROTEIN"/>
    <property type="match status" value="1"/>
</dbReference>
<dbReference type="OMA" id="HEEILTF"/>
<keyword evidence="3" id="KW-1185">Reference proteome</keyword>
<organism evidence="2 3">
    <name type="scientific">Sphaerulina musiva (strain SO2202)</name>
    <name type="common">Poplar stem canker fungus</name>
    <name type="synonym">Septoria musiva</name>
    <dbReference type="NCBI Taxonomy" id="692275"/>
    <lineage>
        <taxon>Eukaryota</taxon>
        <taxon>Fungi</taxon>
        <taxon>Dikarya</taxon>
        <taxon>Ascomycota</taxon>
        <taxon>Pezizomycotina</taxon>
        <taxon>Dothideomycetes</taxon>
        <taxon>Dothideomycetidae</taxon>
        <taxon>Mycosphaerellales</taxon>
        <taxon>Mycosphaerellaceae</taxon>
        <taxon>Sphaerulina</taxon>
    </lineage>
</organism>
<dbReference type="RefSeq" id="XP_016760016.1">
    <property type="nucleotide sequence ID" value="XM_016905741.1"/>
</dbReference>
<dbReference type="GeneID" id="27902878"/>
<evidence type="ECO:0000313" key="3">
    <source>
        <dbReference type="Proteomes" id="UP000016931"/>
    </source>
</evidence>
<dbReference type="OrthoDB" id="20872at2759"/>
<dbReference type="EMBL" id="KB456265">
    <property type="protein sequence ID" value="EMF11895.1"/>
    <property type="molecule type" value="Genomic_DNA"/>
</dbReference>
<evidence type="ECO:0000259" key="1">
    <source>
        <dbReference type="Pfam" id="PF26640"/>
    </source>
</evidence>
<feature type="domain" description="DUF8212" evidence="1">
    <location>
        <begin position="108"/>
        <end position="136"/>
    </location>
</feature>
<protein>
    <recommendedName>
        <fullName evidence="1">DUF8212 domain-containing protein</fullName>
    </recommendedName>
</protein>
<dbReference type="PANTHER" id="PTHR10622">
    <property type="entry name" value="HET DOMAIN-CONTAINING PROTEIN"/>
    <property type="match status" value="1"/>
</dbReference>
<dbReference type="eggNOG" id="KOG4177">
    <property type="taxonomic scope" value="Eukaryota"/>
</dbReference>